<keyword evidence="1" id="KW-0812">Transmembrane</keyword>
<dbReference type="InterPro" id="IPR029787">
    <property type="entry name" value="Nucleotide_cyclase"/>
</dbReference>
<dbReference type="PROSITE" id="PS50125">
    <property type="entry name" value="GUANYLATE_CYCLASE_2"/>
    <property type="match status" value="1"/>
</dbReference>
<dbReference type="PANTHER" id="PTHR43081">
    <property type="entry name" value="ADENYLATE CYCLASE, TERMINAL-DIFFERENTIATION SPECIFIC-RELATED"/>
    <property type="match status" value="1"/>
</dbReference>
<keyword evidence="3" id="KW-0456">Lyase</keyword>
<dbReference type="AlphaFoldDB" id="A0A3B0W8N8"/>
<reference evidence="3" key="1">
    <citation type="submission" date="2018-06" db="EMBL/GenBank/DDBJ databases">
        <authorList>
            <person name="Zhirakovskaya E."/>
        </authorList>
    </citation>
    <scope>NUCLEOTIDE SEQUENCE</scope>
</reference>
<dbReference type="Gene3D" id="3.30.70.1230">
    <property type="entry name" value="Nucleotide cyclase"/>
    <property type="match status" value="1"/>
</dbReference>
<evidence type="ECO:0000259" key="2">
    <source>
        <dbReference type="PROSITE" id="PS50125"/>
    </source>
</evidence>
<organism evidence="3">
    <name type="scientific">hydrothermal vent metagenome</name>
    <dbReference type="NCBI Taxonomy" id="652676"/>
    <lineage>
        <taxon>unclassified sequences</taxon>
        <taxon>metagenomes</taxon>
        <taxon>ecological metagenomes</taxon>
    </lineage>
</organism>
<dbReference type="GO" id="GO:0006171">
    <property type="term" value="P:cAMP biosynthetic process"/>
    <property type="evidence" value="ECO:0007669"/>
    <property type="project" value="TreeGrafter"/>
</dbReference>
<protein>
    <submittedName>
        <fullName evidence="3">Adenylate cyclase</fullName>
        <ecNumber evidence="3">4.6.1.1</ecNumber>
    </submittedName>
</protein>
<dbReference type="InterPro" id="IPR001054">
    <property type="entry name" value="A/G_cyclase"/>
</dbReference>
<dbReference type="GO" id="GO:0035556">
    <property type="term" value="P:intracellular signal transduction"/>
    <property type="evidence" value="ECO:0007669"/>
    <property type="project" value="InterPro"/>
</dbReference>
<dbReference type="EC" id="4.6.1.1" evidence="3"/>
<dbReference type="Pfam" id="PF05226">
    <property type="entry name" value="CHASE2"/>
    <property type="match status" value="1"/>
</dbReference>
<dbReference type="InterPro" id="IPR050697">
    <property type="entry name" value="Adenylyl/Guanylyl_Cyclase_3/4"/>
</dbReference>
<feature type="domain" description="Guanylate cyclase" evidence="2">
    <location>
        <begin position="480"/>
        <end position="612"/>
    </location>
</feature>
<name>A0A3B0W8N8_9ZZZZ</name>
<sequence length="735" mass="83481">MDIQRIIRYALSLLLTLVFLLHVGDVFNIPALTNLENQAYDSRLKLTLPKHVDKQVVIIDIDEKSLNEIGQWPWNRNILAKINDILFDYYQIKTIGYDIVFAEQDIDEGTKLLAEMANGPLQGNSEFIEEYHRVISSLQHDQQFAKSLKNRKTVMGFVMNTDFTKGALPEEITKLNKKTQNQLAIYNAEGYTANLKILQQNAFSGGFFNNRQLDDDGVFRRVPLLQTYDNKLYESFALALVRAATGSPAIEMVVGTNKNSGDLFLEWISVGEMDIPVDHYSGVLVPYIGKQKSFQYISAVDVINKKIDKNILDGKITLFGTSAPGLLDLRTIPLEARYPGVEVHANIIQGILDGRMLHAPGYTKGYEFILICFIGIALTFTLPMLSALYSTLLIFSSIALLIATNFYAWTNIQLVLPIASPVLLVVMLFALQMTYGFFIESRGKRQLAHLFGQYVPPELVDEMSEKMEEINLDGEIREMSVLFSDVRDFTSISETLEPKELTDYINAFLTPITKVIHDNRGTIDKYMGDAVMAFWAAPLEDNQHALHALNAGISIIESMKQLRKKFSEKQWPEIYVGVGINTGDMNVGNKGSEFRVDYTVLGDAVNLGSRLEGLTKFYCVDIITSEFTKHAVPEYEYRELDLVKVKGKDKPVRIYEPLGLLESVDKAERKLLKQFHIGIKQYRAQNWDAAEREIFGLSQLDPERKIYKIYMDRIMHYRENPPATNWDGSFTHTSK</sequence>
<proteinExistence type="predicted"/>
<dbReference type="EMBL" id="UOFD01000045">
    <property type="protein sequence ID" value="VAW52305.1"/>
    <property type="molecule type" value="Genomic_DNA"/>
</dbReference>
<keyword evidence="1" id="KW-0472">Membrane</keyword>
<feature type="transmembrane region" description="Helical" evidence="1">
    <location>
        <begin position="365"/>
        <end position="385"/>
    </location>
</feature>
<dbReference type="SMART" id="SM00044">
    <property type="entry name" value="CYCc"/>
    <property type="match status" value="1"/>
</dbReference>
<keyword evidence="1" id="KW-1133">Transmembrane helix</keyword>
<dbReference type="CDD" id="cd07302">
    <property type="entry name" value="CHD"/>
    <property type="match status" value="1"/>
</dbReference>
<dbReference type="Pfam" id="PF00211">
    <property type="entry name" value="Guanylate_cyc"/>
    <property type="match status" value="1"/>
</dbReference>
<evidence type="ECO:0000313" key="3">
    <source>
        <dbReference type="EMBL" id="VAW52305.1"/>
    </source>
</evidence>
<evidence type="ECO:0000256" key="1">
    <source>
        <dbReference type="SAM" id="Phobius"/>
    </source>
</evidence>
<dbReference type="PANTHER" id="PTHR43081:SF1">
    <property type="entry name" value="ADENYLATE CYCLASE, TERMINAL-DIFFERENTIATION SPECIFIC"/>
    <property type="match status" value="1"/>
</dbReference>
<dbReference type="InterPro" id="IPR007890">
    <property type="entry name" value="CHASE2"/>
</dbReference>
<accession>A0A3B0W8N8</accession>
<dbReference type="GO" id="GO:0004016">
    <property type="term" value="F:adenylate cyclase activity"/>
    <property type="evidence" value="ECO:0007669"/>
    <property type="project" value="UniProtKB-EC"/>
</dbReference>
<gene>
    <name evidence="3" type="ORF">MNBD_GAMMA06-1260</name>
</gene>
<feature type="transmembrane region" description="Helical" evidence="1">
    <location>
        <begin position="392"/>
        <end position="409"/>
    </location>
</feature>
<dbReference type="SUPFAM" id="SSF55073">
    <property type="entry name" value="Nucleotide cyclase"/>
    <property type="match status" value="1"/>
</dbReference>
<dbReference type="SMART" id="SM01080">
    <property type="entry name" value="CHASE2"/>
    <property type="match status" value="1"/>
</dbReference>
<feature type="transmembrane region" description="Helical" evidence="1">
    <location>
        <begin position="415"/>
        <end position="438"/>
    </location>
</feature>